<dbReference type="EMBL" id="AZFA01000003">
    <property type="protein sequence ID" value="KRL67930.1"/>
    <property type="molecule type" value="Genomic_DNA"/>
</dbReference>
<dbReference type="EC" id="6.3.2.17" evidence="2"/>
<feature type="domain" description="Mur ligase C-terminal" evidence="11">
    <location>
        <begin position="293"/>
        <end position="410"/>
    </location>
</feature>
<comment type="caution">
    <text evidence="13">The sequence shown here is derived from an EMBL/GenBank/DDBJ whole genome shotgun (WGS) entry which is preliminary data.</text>
</comment>
<evidence type="ECO:0000256" key="3">
    <source>
        <dbReference type="ARBA" id="ARBA00022598"/>
    </source>
</evidence>
<dbReference type="OrthoDB" id="9809356at2"/>
<dbReference type="Pfam" id="PF08245">
    <property type="entry name" value="Mur_ligase_M"/>
    <property type="match status" value="1"/>
</dbReference>
<dbReference type="InterPro" id="IPR018109">
    <property type="entry name" value="Folylpolyglutamate_synth_CS"/>
</dbReference>
<protein>
    <recommendedName>
        <fullName evidence="2">tetrahydrofolate synthase</fullName>
        <ecNumber evidence="2">6.3.2.17</ecNumber>
    </recommendedName>
    <alternativeName>
        <fullName evidence="8">Tetrahydrofolylpolyglutamate synthase</fullName>
    </alternativeName>
</protein>
<evidence type="ECO:0000256" key="6">
    <source>
        <dbReference type="ARBA" id="ARBA00022840"/>
    </source>
</evidence>
<sequence>MFKTYEEALNYIHSLPRMHKRNDLTDIKHALKILGDPEDSYPTVHITGTNGKGSTVNYLANLLEATDKRVGMFTSPFVIKFNERIQINYQMISDEEILELTNYIIEKTKGIHLIEFEFVTVMGFLYFKDKVDIAIIEVGIGATHDKTNVITPILSIITSIGMDHEQIIGPTIEDIAKEKSGIIKSEIPVICGRLPESVRSIISAKAANELSPLFEFGHDFKIIDFHQKEMKNQFTYDEKLVTIQDIQVFGFEETDAENAALAIKGFIEIARQLKTQWSSRFIVQNIDRHVLLGREQIIQKKPLVLMDGAHNLDAIRNLINSLTTNWPKKDIIVLYTGMKDKDRADILTFLSKNTHHVFVSNLSYSRSAKKVDYDLTTYGNVQFIDNYDSEIDQLISKLNDEQIFLITGSFYLISELESKFNS</sequence>
<dbReference type="InterPro" id="IPR004101">
    <property type="entry name" value="Mur_ligase_C"/>
</dbReference>
<evidence type="ECO:0000259" key="12">
    <source>
        <dbReference type="Pfam" id="PF08245"/>
    </source>
</evidence>
<dbReference type="GO" id="GO:0005737">
    <property type="term" value="C:cytoplasm"/>
    <property type="evidence" value="ECO:0007669"/>
    <property type="project" value="TreeGrafter"/>
</dbReference>
<evidence type="ECO:0000256" key="5">
    <source>
        <dbReference type="ARBA" id="ARBA00022741"/>
    </source>
</evidence>
<dbReference type="AlphaFoldDB" id="A0A0R1SMJ6"/>
<evidence type="ECO:0000313" key="14">
    <source>
        <dbReference type="Proteomes" id="UP000051647"/>
    </source>
</evidence>
<dbReference type="PANTHER" id="PTHR11136">
    <property type="entry name" value="FOLYLPOLYGLUTAMATE SYNTHASE-RELATED"/>
    <property type="match status" value="1"/>
</dbReference>
<keyword evidence="7" id="KW-0460">Magnesium</keyword>
<evidence type="ECO:0000256" key="4">
    <source>
        <dbReference type="ARBA" id="ARBA00022723"/>
    </source>
</evidence>
<organism evidence="13 14">
    <name type="scientific">Companilactobacillus versmoldensis DSM 14857 = KCTC 3814</name>
    <dbReference type="NCBI Taxonomy" id="1423815"/>
    <lineage>
        <taxon>Bacteria</taxon>
        <taxon>Bacillati</taxon>
        <taxon>Bacillota</taxon>
        <taxon>Bacilli</taxon>
        <taxon>Lactobacillales</taxon>
        <taxon>Lactobacillaceae</taxon>
        <taxon>Companilactobacillus</taxon>
    </lineage>
</organism>
<dbReference type="NCBIfam" id="TIGR01499">
    <property type="entry name" value="folC"/>
    <property type="match status" value="1"/>
</dbReference>
<dbReference type="STRING" id="1423815.FC27_GL001470"/>
<dbReference type="InterPro" id="IPR036565">
    <property type="entry name" value="Mur-like_cat_sf"/>
</dbReference>
<dbReference type="SUPFAM" id="SSF53244">
    <property type="entry name" value="MurD-like peptide ligases, peptide-binding domain"/>
    <property type="match status" value="1"/>
</dbReference>
<name>A0A0R1SMJ6_9LACO</name>
<keyword evidence="4" id="KW-0479">Metal-binding</keyword>
<dbReference type="GO" id="GO:0046872">
    <property type="term" value="F:metal ion binding"/>
    <property type="evidence" value="ECO:0007669"/>
    <property type="project" value="UniProtKB-KW"/>
</dbReference>
<dbReference type="SUPFAM" id="SSF53623">
    <property type="entry name" value="MurD-like peptide ligases, catalytic domain"/>
    <property type="match status" value="1"/>
</dbReference>
<dbReference type="PATRIC" id="fig|1423815.3.peg.1506"/>
<reference evidence="13 14" key="1">
    <citation type="journal article" date="2015" name="Genome Announc.">
        <title>Expanding the biotechnology potential of lactobacilli through comparative genomics of 213 strains and associated genera.</title>
        <authorList>
            <person name="Sun Z."/>
            <person name="Harris H.M."/>
            <person name="McCann A."/>
            <person name="Guo C."/>
            <person name="Argimon S."/>
            <person name="Zhang W."/>
            <person name="Yang X."/>
            <person name="Jeffery I.B."/>
            <person name="Cooney J.C."/>
            <person name="Kagawa T.F."/>
            <person name="Liu W."/>
            <person name="Song Y."/>
            <person name="Salvetti E."/>
            <person name="Wrobel A."/>
            <person name="Rasinkangas P."/>
            <person name="Parkhill J."/>
            <person name="Rea M.C."/>
            <person name="O'Sullivan O."/>
            <person name="Ritari J."/>
            <person name="Douillard F.P."/>
            <person name="Paul Ross R."/>
            <person name="Yang R."/>
            <person name="Briner A.E."/>
            <person name="Felis G.E."/>
            <person name="de Vos W.M."/>
            <person name="Barrangou R."/>
            <person name="Klaenhammer T.R."/>
            <person name="Caufield P.W."/>
            <person name="Cui Y."/>
            <person name="Zhang H."/>
            <person name="O'Toole P.W."/>
        </authorList>
    </citation>
    <scope>NUCLEOTIDE SEQUENCE [LARGE SCALE GENOMIC DNA]</scope>
    <source>
        <strain evidence="13 14">DSM 14857</strain>
    </source>
</reference>
<evidence type="ECO:0000313" key="13">
    <source>
        <dbReference type="EMBL" id="KRL67930.1"/>
    </source>
</evidence>
<gene>
    <name evidence="13" type="ORF">FC27_GL001470</name>
</gene>
<comment type="catalytic activity">
    <reaction evidence="9">
        <text>(6S)-5,6,7,8-tetrahydrofolyl-(gamma-L-Glu)(n) + L-glutamate + ATP = (6S)-5,6,7,8-tetrahydrofolyl-(gamma-L-Glu)(n+1) + ADP + phosphate + H(+)</text>
        <dbReference type="Rhea" id="RHEA:10580"/>
        <dbReference type="Rhea" id="RHEA-COMP:14738"/>
        <dbReference type="Rhea" id="RHEA-COMP:14740"/>
        <dbReference type="ChEBI" id="CHEBI:15378"/>
        <dbReference type="ChEBI" id="CHEBI:29985"/>
        <dbReference type="ChEBI" id="CHEBI:30616"/>
        <dbReference type="ChEBI" id="CHEBI:43474"/>
        <dbReference type="ChEBI" id="CHEBI:141005"/>
        <dbReference type="ChEBI" id="CHEBI:456216"/>
        <dbReference type="EC" id="6.3.2.17"/>
    </reaction>
</comment>
<keyword evidence="5 10" id="KW-0547">Nucleotide-binding</keyword>
<dbReference type="PROSITE" id="PS01011">
    <property type="entry name" value="FOLYLPOLYGLU_SYNT_1"/>
    <property type="match status" value="1"/>
</dbReference>
<dbReference type="PIRSF" id="PIRSF001563">
    <property type="entry name" value="Folylpolyglu_synth"/>
    <property type="match status" value="1"/>
</dbReference>
<dbReference type="Gene3D" id="3.90.190.20">
    <property type="entry name" value="Mur ligase, C-terminal domain"/>
    <property type="match status" value="1"/>
</dbReference>
<dbReference type="eggNOG" id="COG0285">
    <property type="taxonomic scope" value="Bacteria"/>
</dbReference>
<evidence type="ECO:0000256" key="1">
    <source>
        <dbReference type="ARBA" id="ARBA00008276"/>
    </source>
</evidence>
<dbReference type="InterPro" id="IPR001645">
    <property type="entry name" value="Folylpolyglutamate_synth"/>
</dbReference>
<keyword evidence="14" id="KW-1185">Reference proteome</keyword>
<dbReference type="Pfam" id="PF02875">
    <property type="entry name" value="Mur_ligase_C"/>
    <property type="match status" value="1"/>
</dbReference>
<keyword evidence="3 10" id="KW-0436">Ligase</keyword>
<keyword evidence="6 10" id="KW-0067">ATP-binding</keyword>
<evidence type="ECO:0000256" key="8">
    <source>
        <dbReference type="ARBA" id="ARBA00030592"/>
    </source>
</evidence>
<evidence type="ECO:0000256" key="2">
    <source>
        <dbReference type="ARBA" id="ARBA00013025"/>
    </source>
</evidence>
<evidence type="ECO:0000259" key="11">
    <source>
        <dbReference type="Pfam" id="PF02875"/>
    </source>
</evidence>
<dbReference type="Proteomes" id="UP000051647">
    <property type="component" value="Unassembled WGS sequence"/>
</dbReference>
<evidence type="ECO:0000256" key="9">
    <source>
        <dbReference type="ARBA" id="ARBA00047493"/>
    </source>
</evidence>
<comment type="similarity">
    <text evidence="1 10">Belongs to the folylpolyglutamate synthase family.</text>
</comment>
<proteinExistence type="inferred from homology"/>
<accession>A0A0R1SMJ6</accession>
<dbReference type="InterPro" id="IPR013221">
    <property type="entry name" value="Mur_ligase_cen"/>
</dbReference>
<dbReference type="GO" id="GO:0004326">
    <property type="term" value="F:tetrahydrofolylpolyglutamate synthase activity"/>
    <property type="evidence" value="ECO:0007669"/>
    <property type="project" value="UniProtKB-EC"/>
</dbReference>
<dbReference type="GO" id="GO:0005524">
    <property type="term" value="F:ATP binding"/>
    <property type="evidence" value="ECO:0007669"/>
    <property type="project" value="UniProtKB-KW"/>
</dbReference>
<dbReference type="InterPro" id="IPR036615">
    <property type="entry name" value="Mur_ligase_C_dom_sf"/>
</dbReference>
<dbReference type="GO" id="GO:0008841">
    <property type="term" value="F:dihydrofolate synthase activity"/>
    <property type="evidence" value="ECO:0007669"/>
    <property type="project" value="TreeGrafter"/>
</dbReference>
<dbReference type="Gene3D" id="3.40.1190.10">
    <property type="entry name" value="Mur-like, catalytic domain"/>
    <property type="match status" value="1"/>
</dbReference>
<feature type="domain" description="Mur ligase central" evidence="12">
    <location>
        <begin position="46"/>
        <end position="235"/>
    </location>
</feature>
<dbReference type="RefSeq" id="WP_010623883.1">
    <property type="nucleotide sequence ID" value="NZ_AZFA01000003.1"/>
</dbReference>
<evidence type="ECO:0000256" key="7">
    <source>
        <dbReference type="ARBA" id="ARBA00022842"/>
    </source>
</evidence>
<dbReference type="PANTHER" id="PTHR11136:SF0">
    <property type="entry name" value="DIHYDROFOLATE SYNTHETASE-RELATED"/>
    <property type="match status" value="1"/>
</dbReference>
<evidence type="ECO:0000256" key="10">
    <source>
        <dbReference type="PIRNR" id="PIRNR001563"/>
    </source>
</evidence>